<dbReference type="Pfam" id="PF07776">
    <property type="entry name" value="zf-AD"/>
    <property type="match status" value="1"/>
</dbReference>
<dbReference type="OrthoDB" id="7771761at2759"/>
<dbReference type="PROSITE" id="PS00028">
    <property type="entry name" value="ZINC_FINGER_C2H2_1"/>
    <property type="match status" value="14"/>
</dbReference>
<evidence type="ECO:0000256" key="11">
    <source>
        <dbReference type="ARBA" id="ARBA00023242"/>
    </source>
</evidence>
<dbReference type="SUPFAM" id="SSF57716">
    <property type="entry name" value="Glucocorticoid receptor-like (DNA-binding domain)"/>
    <property type="match status" value="1"/>
</dbReference>
<feature type="domain" description="C2H2-type" evidence="15">
    <location>
        <begin position="372"/>
        <end position="399"/>
    </location>
</feature>
<evidence type="ECO:0000259" key="16">
    <source>
        <dbReference type="PROSITE" id="PS51915"/>
    </source>
</evidence>
<evidence type="ECO:0000256" key="3">
    <source>
        <dbReference type="ARBA" id="ARBA00006991"/>
    </source>
</evidence>
<proteinExistence type="inferred from homology"/>
<feature type="domain" description="C2H2-type" evidence="15">
    <location>
        <begin position="510"/>
        <end position="538"/>
    </location>
</feature>
<evidence type="ECO:0000256" key="4">
    <source>
        <dbReference type="ARBA" id="ARBA00022723"/>
    </source>
</evidence>
<feature type="domain" description="C2H2-type" evidence="15">
    <location>
        <begin position="231"/>
        <end position="259"/>
    </location>
</feature>
<dbReference type="OMA" id="AFGHRTQ"/>
<keyword evidence="5" id="KW-0677">Repeat</keyword>
<dbReference type="SUPFAM" id="SSF57667">
    <property type="entry name" value="beta-beta-alpha zinc fingers"/>
    <property type="match status" value="8"/>
</dbReference>
<dbReference type="GO" id="GO:0000981">
    <property type="term" value="F:DNA-binding transcription factor activity, RNA polymerase II-specific"/>
    <property type="evidence" value="ECO:0007669"/>
    <property type="project" value="TreeGrafter"/>
</dbReference>
<dbReference type="Pfam" id="PF12874">
    <property type="entry name" value="zf-met"/>
    <property type="match status" value="2"/>
</dbReference>
<dbReference type="VEuPathDB" id="VectorBase:CPIJ012306"/>
<feature type="domain" description="C2H2-type" evidence="15">
    <location>
        <begin position="428"/>
        <end position="455"/>
    </location>
</feature>
<feature type="region of interest" description="Disordered" evidence="14">
    <location>
        <begin position="450"/>
        <end position="477"/>
    </location>
</feature>
<evidence type="ECO:0000256" key="13">
    <source>
        <dbReference type="PROSITE-ProRule" id="PRU01263"/>
    </source>
</evidence>
<dbReference type="Proteomes" id="UP000002320">
    <property type="component" value="Unassembled WGS sequence"/>
</dbReference>
<dbReference type="FunFam" id="3.30.160.60:FF:001465">
    <property type="entry name" value="Zinc finger protein 560"/>
    <property type="match status" value="1"/>
</dbReference>
<dbReference type="SMART" id="SM00868">
    <property type="entry name" value="zf-AD"/>
    <property type="match status" value="1"/>
</dbReference>
<keyword evidence="8" id="KW-0805">Transcription regulation</keyword>
<dbReference type="GO" id="GO:0005634">
    <property type="term" value="C:nucleus"/>
    <property type="evidence" value="ECO:0007669"/>
    <property type="project" value="UniProtKB-SubCell"/>
</dbReference>
<dbReference type="Gene3D" id="3.30.160.60">
    <property type="entry name" value="Classic Zinc Finger"/>
    <property type="match status" value="11"/>
</dbReference>
<dbReference type="Pfam" id="PF00096">
    <property type="entry name" value="zf-C2H2"/>
    <property type="match status" value="9"/>
</dbReference>
<feature type="domain" description="C2H2-type" evidence="15">
    <location>
        <begin position="201"/>
        <end position="231"/>
    </location>
</feature>
<dbReference type="VEuPathDB" id="VectorBase:CQUJHB000814"/>
<keyword evidence="4 13" id="KW-0479">Metal-binding</keyword>
<keyword evidence="9" id="KW-0238">DNA-binding</keyword>
<feature type="domain" description="C2H2-type" evidence="15">
    <location>
        <begin position="288"/>
        <end position="316"/>
    </location>
</feature>
<dbReference type="KEGG" id="cqu:CpipJ_CPIJ012306"/>
<feature type="compositionally biased region" description="Basic and acidic residues" evidence="14">
    <location>
        <begin position="458"/>
        <end position="468"/>
    </location>
</feature>
<dbReference type="PROSITE" id="PS50157">
    <property type="entry name" value="ZINC_FINGER_C2H2_2"/>
    <property type="match status" value="15"/>
</dbReference>
<dbReference type="eggNOG" id="KOG1721">
    <property type="taxonomic scope" value="Eukaryota"/>
</dbReference>
<feature type="domain" description="C2H2-type" evidence="15">
    <location>
        <begin position="316"/>
        <end position="343"/>
    </location>
</feature>
<evidence type="ECO:0000313" key="18">
    <source>
        <dbReference type="EnsemblMetazoa" id="CPIJ012306-PA"/>
    </source>
</evidence>
<feature type="domain" description="C2H2-type" evidence="15">
    <location>
        <begin position="344"/>
        <end position="371"/>
    </location>
</feature>
<dbReference type="STRING" id="7176.B0WYS7"/>
<organism>
    <name type="scientific">Culex quinquefasciatus</name>
    <name type="common">Southern house mosquito</name>
    <name type="synonym">Culex pungens</name>
    <dbReference type="NCBI Taxonomy" id="7176"/>
    <lineage>
        <taxon>Eukaryota</taxon>
        <taxon>Metazoa</taxon>
        <taxon>Ecdysozoa</taxon>
        <taxon>Arthropoda</taxon>
        <taxon>Hexapoda</taxon>
        <taxon>Insecta</taxon>
        <taxon>Pterygota</taxon>
        <taxon>Neoptera</taxon>
        <taxon>Endopterygota</taxon>
        <taxon>Diptera</taxon>
        <taxon>Nematocera</taxon>
        <taxon>Culicoidea</taxon>
        <taxon>Culicidae</taxon>
        <taxon>Culicinae</taxon>
        <taxon>Culicini</taxon>
        <taxon>Culex</taxon>
        <taxon>Culex</taxon>
    </lineage>
</organism>
<dbReference type="GO" id="GO:0000122">
    <property type="term" value="P:negative regulation of transcription by RNA polymerase II"/>
    <property type="evidence" value="ECO:0007669"/>
    <property type="project" value="UniProtKB-ARBA"/>
</dbReference>
<reference evidence="18" key="2">
    <citation type="submission" date="2021-02" db="UniProtKB">
        <authorList>
            <consortium name="EnsemblMetazoa"/>
        </authorList>
    </citation>
    <scope>IDENTIFICATION</scope>
    <source>
        <strain evidence="18">JHB</strain>
    </source>
</reference>
<feature type="domain" description="ZAD" evidence="16">
    <location>
        <begin position="54"/>
        <end position="130"/>
    </location>
</feature>
<comment type="similarity">
    <text evidence="3">Belongs to the krueppel C2H2-type zinc-finger protein family.</text>
</comment>
<dbReference type="InterPro" id="IPR012934">
    <property type="entry name" value="Znf_AD"/>
</dbReference>
<dbReference type="InterPro" id="IPR036236">
    <property type="entry name" value="Znf_C2H2_sf"/>
</dbReference>
<evidence type="ECO:0000256" key="2">
    <source>
        <dbReference type="ARBA" id="ARBA00004123"/>
    </source>
</evidence>
<dbReference type="FunFam" id="3.30.160.60:FF:002343">
    <property type="entry name" value="Zinc finger protein 33A"/>
    <property type="match status" value="1"/>
</dbReference>
<gene>
    <name evidence="18" type="primary">6045149</name>
    <name evidence="17" type="ORF">CpipJ_CPIJ012306</name>
</gene>
<name>B0WYS7_CULQU</name>
<evidence type="ECO:0000256" key="9">
    <source>
        <dbReference type="ARBA" id="ARBA00023125"/>
    </source>
</evidence>
<evidence type="ECO:0000256" key="12">
    <source>
        <dbReference type="PROSITE-ProRule" id="PRU00042"/>
    </source>
</evidence>
<dbReference type="GO" id="GO:1990837">
    <property type="term" value="F:sequence-specific double-stranded DNA binding"/>
    <property type="evidence" value="ECO:0007669"/>
    <property type="project" value="UniProtKB-ARBA"/>
</dbReference>
<dbReference type="PROSITE" id="PS51915">
    <property type="entry name" value="ZAD"/>
    <property type="match status" value="1"/>
</dbReference>
<feature type="binding site" evidence="13">
    <location>
        <position position="103"/>
    </location>
    <ligand>
        <name>Zn(2+)</name>
        <dbReference type="ChEBI" id="CHEBI:29105"/>
    </ligand>
</feature>
<dbReference type="AlphaFoldDB" id="B0WYS7"/>
<dbReference type="FunFam" id="3.30.160.60:FF:000100">
    <property type="entry name" value="Zinc finger 45-like"/>
    <property type="match status" value="1"/>
</dbReference>
<evidence type="ECO:0000256" key="1">
    <source>
        <dbReference type="ARBA" id="ARBA00003767"/>
    </source>
</evidence>
<feature type="binding site" evidence="13">
    <location>
        <position position="59"/>
    </location>
    <ligand>
        <name>Zn(2+)</name>
        <dbReference type="ChEBI" id="CHEBI:29105"/>
    </ligand>
</feature>
<protein>
    <submittedName>
        <fullName evidence="17 18">Zinc finger imprinted 3</fullName>
    </submittedName>
</protein>
<keyword evidence="6 12" id="KW-0863">Zinc-finger</keyword>
<evidence type="ECO:0000313" key="19">
    <source>
        <dbReference type="Proteomes" id="UP000002320"/>
    </source>
</evidence>
<evidence type="ECO:0000256" key="14">
    <source>
        <dbReference type="SAM" id="MobiDB-lite"/>
    </source>
</evidence>
<comment type="function">
    <text evidence="1">May be involved in transcriptional regulation.</text>
</comment>
<dbReference type="GO" id="GO:0008270">
    <property type="term" value="F:zinc ion binding"/>
    <property type="evidence" value="ECO:0007669"/>
    <property type="project" value="UniProtKB-UniRule"/>
</dbReference>
<dbReference type="Gene3D" id="3.40.1800.20">
    <property type="match status" value="1"/>
</dbReference>
<evidence type="ECO:0000256" key="7">
    <source>
        <dbReference type="ARBA" id="ARBA00022833"/>
    </source>
</evidence>
<dbReference type="EnsemblMetazoa" id="CPIJ012306-RA">
    <property type="protein sequence ID" value="CPIJ012306-PA"/>
    <property type="gene ID" value="CPIJ012306"/>
</dbReference>
<keyword evidence="19" id="KW-1185">Reference proteome</keyword>
<feature type="domain" description="C2H2-type" evidence="15">
    <location>
        <begin position="400"/>
        <end position="427"/>
    </location>
</feature>
<dbReference type="Pfam" id="PF13912">
    <property type="entry name" value="zf-C2H2_6"/>
    <property type="match status" value="2"/>
</dbReference>
<dbReference type="PANTHER" id="PTHR24394:SF44">
    <property type="entry name" value="ZINC FINGER PROTEIN 271-LIKE"/>
    <property type="match status" value="1"/>
</dbReference>
<feature type="domain" description="C2H2-type" evidence="15">
    <location>
        <begin position="568"/>
        <end position="595"/>
    </location>
</feature>
<evidence type="ECO:0000256" key="10">
    <source>
        <dbReference type="ARBA" id="ARBA00023163"/>
    </source>
</evidence>
<feature type="domain" description="C2H2-type" evidence="15">
    <location>
        <begin position="539"/>
        <end position="566"/>
    </location>
</feature>
<dbReference type="FunFam" id="3.30.160.60:FF:000226">
    <property type="entry name" value="Zinc finger protein 236 variant"/>
    <property type="match status" value="1"/>
</dbReference>
<evidence type="ECO:0000256" key="5">
    <source>
        <dbReference type="ARBA" id="ARBA00022737"/>
    </source>
</evidence>
<comment type="subcellular location">
    <subcellularLocation>
        <location evidence="2">Nucleus</location>
    </subcellularLocation>
</comment>
<dbReference type="EMBL" id="DS232197">
    <property type="protein sequence ID" value="EDS37187.1"/>
    <property type="molecule type" value="Genomic_DNA"/>
</dbReference>
<keyword evidence="10" id="KW-0804">Transcription</keyword>
<feature type="binding site" evidence="13">
    <location>
        <position position="106"/>
    </location>
    <ligand>
        <name>Zn(2+)</name>
        <dbReference type="ChEBI" id="CHEBI:29105"/>
    </ligand>
</feature>
<accession>B0WYS7</accession>
<feature type="domain" description="C2H2-type" evidence="15">
    <location>
        <begin position="596"/>
        <end position="623"/>
    </location>
</feature>
<feature type="domain" description="C2H2-type" evidence="15">
    <location>
        <begin position="482"/>
        <end position="509"/>
    </location>
</feature>
<dbReference type="SMART" id="SM00355">
    <property type="entry name" value="ZnF_C2H2"/>
    <property type="match status" value="15"/>
</dbReference>
<evidence type="ECO:0000259" key="15">
    <source>
        <dbReference type="PROSITE" id="PS50157"/>
    </source>
</evidence>
<feature type="domain" description="C2H2-type" evidence="15">
    <location>
        <begin position="162"/>
        <end position="189"/>
    </location>
</feature>
<keyword evidence="11" id="KW-0539">Nucleus</keyword>
<dbReference type="PANTHER" id="PTHR24394">
    <property type="entry name" value="ZINC FINGER PROTEIN"/>
    <property type="match status" value="1"/>
</dbReference>
<feature type="domain" description="C2H2-type" evidence="15">
    <location>
        <begin position="260"/>
        <end position="287"/>
    </location>
</feature>
<evidence type="ECO:0000256" key="6">
    <source>
        <dbReference type="ARBA" id="ARBA00022771"/>
    </source>
</evidence>
<sequence>MPEQHVPRRVPNFEIFDYREAKRSSFQADGQGSKNAFKVAMNETISLDQLSLAFTCRTCLNTDSRQQLVPIFDGHPQPFDLLQQLQFLKLKIAPDDGLPASICSGCMERLASVDAFRTQCEKAQEVLDSYFAGLPNGGKEVEELQYTDVEQLEEPTGQDEDLHCSVCGKGYKRRVHLERHLLKHKSGDEIKVEPVAPATSYVCLKCGKRFMKVESLLQHKTDGKCVSAEQPECRFCSEQFSSEQELEAHLEQVHPKDRPHACPLCKKTFQSVSNRNTHLLLHNGEGSVKCNECEQSFRSKVYLRRHVKAVHTVSHHECDQCEATFTSTAKYEYHLKSHNPNKKYQCRDCPKSFLQQHHLINHERIHSGMKPFLCNVCGKGFMHEPSFKTHLKIHAGVRPHVCEICSKSFVQRATYVQHVAKHGNTRAFQCDHCGKDFVQRAALAAHLKTHNQTDQLEEPTKSKDDPQPKLEAPAKSAKSLNFTCQQCNRVFKLPSSLESHMKIHREERNHVCGECGNCFKRAEHLRVHINGVHLKRKPYSCEVCHKAFAQSGDRNVHMRRHNGDDRPHKCAYCDKSFGLAKALRSHVRLHTGERPFVCSLCKAGFISYSALAAHTLKHQEEELIRSELQT</sequence>
<evidence type="ECO:0000256" key="8">
    <source>
        <dbReference type="ARBA" id="ARBA00023015"/>
    </source>
</evidence>
<evidence type="ECO:0000313" key="17">
    <source>
        <dbReference type="EMBL" id="EDS37187.1"/>
    </source>
</evidence>
<keyword evidence="7 13" id="KW-0862">Zinc</keyword>
<dbReference type="InterPro" id="IPR013087">
    <property type="entry name" value="Znf_C2H2_type"/>
</dbReference>
<dbReference type="HOGENOM" id="CLU_002678_44_4_1"/>
<reference evidence="17" key="1">
    <citation type="submission" date="2007-03" db="EMBL/GenBank/DDBJ databases">
        <title>Annotation of Culex pipiens quinquefasciatus.</title>
        <authorList>
            <consortium name="The Broad Institute Genome Sequencing Platform"/>
            <person name="Atkinson P.W."/>
            <person name="Hemingway J."/>
            <person name="Christensen B.M."/>
            <person name="Higgs S."/>
            <person name="Kodira C."/>
            <person name="Hannick L."/>
            <person name="Megy K."/>
            <person name="O'Leary S."/>
            <person name="Pearson M."/>
            <person name="Haas B.J."/>
            <person name="Mauceli E."/>
            <person name="Wortman J.R."/>
            <person name="Lee N.H."/>
            <person name="Guigo R."/>
            <person name="Stanke M."/>
            <person name="Alvarado L."/>
            <person name="Amedeo P."/>
            <person name="Antoine C.H."/>
            <person name="Arensburger P."/>
            <person name="Bidwell S.L."/>
            <person name="Crawford M."/>
            <person name="Camaro F."/>
            <person name="Devon K."/>
            <person name="Engels R."/>
            <person name="Hammond M."/>
            <person name="Howarth C."/>
            <person name="Koehrsen M."/>
            <person name="Lawson D."/>
            <person name="Montgomery P."/>
            <person name="Nene V."/>
            <person name="Nusbaum C."/>
            <person name="Puiu D."/>
            <person name="Romero-Severson J."/>
            <person name="Severson D.W."/>
            <person name="Shumway M."/>
            <person name="Sisk P."/>
            <person name="Stolte C."/>
            <person name="Zeng Q."/>
            <person name="Eisenstadt E."/>
            <person name="Fraser-Liggett C."/>
            <person name="Strausberg R."/>
            <person name="Galagan J."/>
            <person name="Birren B."/>
            <person name="Collins F.H."/>
        </authorList>
    </citation>
    <scope>NUCLEOTIDE SEQUENCE [LARGE SCALE GENOMIC DNA]</scope>
    <source>
        <strain evidence="17">JHB</strain>
    </source>
</reference>
<dbReference type="InParanoid" id="B0WYS7"/>
<feature type="binding site" evidence="13">
    <location>
        <position position="56"/>
    </location>
    <ligand>
        <name>Zn(2+)</name>
        <dbReference type="ChEBI" id="CHEBI:29105"/>
    </ligand>
</feature>
<dbReference type="FunFam" id="3.30.160.60:FF:000303">
    <property type="entry name" value="Zinc finger protein 41"/>
    <property type="match status" value="1"/>
</dbReference>